<evidence type="ECO:0000313" key="4">
    <source>
        <dbReference type="EMBL" id="MBF2707965.1"/>
    </source>
</evidence>
<keyword evidence="5" id="KW-1185">Reference proteome</keyword>
<dbReference type="Pfam" id="PF01841">
    <property type="entry name" value="Transglut_core"/>
    <property type="match status" value="1"/>
</dbReference>
<keyword evidence="1" id="KW-0732">Signal</keyword>
<feature type="signal peptide" evidence="1">
    <location>
        <begin position="1"/>
        <end position="20"/>
    </location>
</feature>
<evidence type="ECO:0000256" key="1">
    <source>
        <dbReference type="SAM" id="SignalP"/>
    </source>
</evidence>
<feature type="domain" description="DUF3857" evidence="3">
    <location>
        <begin position="69"/>
        <end position="198"/>
    </location>
</feature>
<evidence type="ECO:0000259" key="3">
    <source>
        <dbReference type="Pfam" id="PF12969"/>
    </source>
</evidence>
<accession>A0A930UCN1</accession>
<dbReference type="Gene3D" id="2.60.40.3140">
    <property type="match status" value="1"/>
</dbReference>
<protein>
    <submittedName>
        <fullName evidence="4">DUF3857 domain-containing protein</fullName>
    </submittedName>
</protein>
<dbReference type="Gene3D" id="3.10.620.30">
    <property type="match status" value="1"/>
</dbReference>
<name>A0A930UCN1_9FLAO</name>
<dbReference type="AlphaFoldDB" id="A0A930UCN1"/>
<sequence length="672" mass="76718">MKIKSLIILLFIISFSKTNAQKFELGKVTIAELEEKECPKDPSADAAILFSVGEVRFVFNKNEGFVMVNTVKSKIKIYKKGGYEWANKAVRYYLGTNINESVSFDDAITYNLVDGKIEKTKLKSDGVFDEKGNRYWGRKKIAMPNVKEGSIIEFEYVLRSNSIGNIRDWDFQTSIPVNHSEYTTYVPEYYVYNTNTKGYIFPKVTVVKSQKSQKFSDIQRNDGNFVARQTSSYVQSELNYEETKTNYVADNLPALKEEAYVNNVNNYTASVVQELSIIKYPNQPLKTYSTDWKSVVKTIYDYDDFGLELKKSGYFEEDINPLIKELVTNEEKISVIFNYVKSSVKWNELYNYSCDDGVKKAYKDKTGNVAEINLMLIAMLRFAGLNANPVLVSTRDNGIALFPSRTAFNYVIAAIETPEGNILLDATEKYSLPNVLPLRDLNWIGRLIRKDGTSTEVDLMPKELSKVVSNVNIVLNSDGSADGKIRRQFTNHKALEFRQENILTAKDTYREELENQNNNIEINDYARENDLDLSKPIIENFSFKDNKDIEIINDKIYISPMLFLATKENPLKQEVRESPIDFGFPVQNKYNINIEIPKGYAVESLPAAINIATGENMGSFKFLAANADNKIQIVITKETNAPIVSADFYADLKVFYQQMIDKQNEKIVLKKI</sequence>
<dbReference type="EMBL" id="JADHEC010000007">
    <property type="protein sequence ID" value="MBF2707965.1"/>
    <property type="molecule type" value="Genomic_DNA"/>
</dbReference>
<dbReference type="Gene3D" id="2.60.120.1130">
    <property type="match status" value="1"/>
</dbReference>
<feature type="domain" description="Transglutaminase-like" evidence="2">
    <location>
        <begin position="328"/>
        <end position="397"/>
    </location>
</feature>
<gene>
    <name evidence="4" type="ORF">IR213_05070</name>
</gene>
<dbReference type="Pfam" id="PF12969">
    <property type="entry name" value="DUF3857"/>
    <property type="match status" value="1"/>
</dbReference>
<feature type="chain" id="PRO_5037504474" evidence="1">
    <location>
        <begin position="21"/>
        <end position="672"/>
    </location>
</feature>
<dbReference type="RefSeq" id="WP_194311230.1">
    <property type="nucleotide sequence ID" value="NZ_JADHEC010000007.1"/>
</dbReference>
<dbReference type="Proteomes" id="UP000646211">
    <property type="component" value="Unassembled WGS sequence"/>
</dbReference>
<dbReference type="InterPro" id="IPR002931">
    <property type="entry name" value="Transglutaminase-like"/>
</dbReference>
<reference evidence="4" key="1">
    <citation type="submission" date="2020-11" db="EMBL/GenBank/DDBJ databases">
        <title>Genome of Flavobacterium soyangense.</title>
        <authorList>
            <person name="Liu Q."/>
            <person name="Xin Y.-H."/>
        </authorList>
    </citation>
    <scope>NUCLEOTIDE SEQUENCE</scope>
    <source>
        <strain evidence="4">CGMCC 1.13493</strain>
    </source>
</reference>
<dbReference type="InterPro" id="IPR024618">
    <property type="entry name" value="DUF3857"/>
</dbReference>
<proteinExistence type="predicted"/>
<evidence type="ECO:0000313" key="5">
    <source>
        <dbReference type="Proteomes" id="UP000646211"/>
    </source>
</evidence>
<comment type="caution">
    <text evidence="4">The sequence shown here is derived from an EMBL/GenBank/DDBJ whole genome shotgun (WGS) entry which is preliminary data.</text>
</comment>
<organism evidence="4 5">
    <name type="scientific">Flavobacterium soyangense</name>
    <dbReference type="NCBI Taxonomy" id="2023265"/>
    <lineage>
        <taxon>Bacteria</taxon>
        <taxon>Pseudomonadati</taxon>
        <taxon>Bacteroidota</taxon>
        <taxon>Flavobacteriia</taxon>
        <taxon>Flavobacteriales</taxon>
        <taxon>Flavobacteriaceae</taxon>
        <taxon>Flavobacterium</taxon>
    </lineage>
</organism>
<evidence type="ECO:0000259" key="2">
    <source>
        <dbReference type="Pfam" id="PF01841"/>
    </source>
</evidence>